<proteinExistence type="inferred from homology"/>
<evidence type="ECO:0000313" key="4">
    <source>
        <dbReference type="EMBL" id="CRZ09040.1"/>
    </source>
</evidence>
<dbReference type="GO" id="GO:0005737">
    <property type="term" value="C:cytoplasm"/>
    <property type="evidence" value="ECO:0007669"/>
    <property type="project" value="UniProtKB-ARBA"/>
</dbReference>
<dbReference type="SMART" id="SM00320">
    <property type="entry name" value="WD40"/>
    <property type="match status" value="2"/>
</dbReference>
<dbReference type="InterPro" id="IPR001680">
    <property type="entry name" value="WD40_rpt"/>
</dbReference>
<name>A0A0H5R4A6_9EUKA</name>
<protein>
    <submittedName>
        <fullName evidence="4">Uncharacterized protein</fullName>
    </submittedName>
</protein>
<dbReference type="SUPFAM" id="SSF50978">
    <property type="entry name" value="WD40 repeat-like"/>
    <property type="match status" value="1"/>
</dbReference>
<comment type="similarity">
    <text evidence="3">Belongs to the WD repeat PROPPIN family.</text>
</comment>
<keyword evidence="2" id="KW-0677">Repeat</keyword>
<reference evidence="4" key="1">
    <citation type="submission" date="2015-04" db="EMBL/GenBank/DDBJ databases">
        <title>The genome sequence of the plant pathogenic Rhizarian Plasmodiophora brassicae reveals insights in its biotrophic life cycle and the origin of chitin synthesis.</title>
        <authorList>
            <person name="Schwelm A."/>
            <person name="Fogelqvist J."/>
            <person name="Knaust A."/>
            <person name="Julke S."/>
            <person name="Lilja T."/>
            <person name="Dhandapani V."/>
            <person name="Bonilla-Rosso G."/>
            <person name="Karlsson M."/>
            <person name="Shevchenko A."/>
            <person name="Choi S.R."/>
            <person name="Kim H.G."/>
            <person name="Park J.Y."/>
            <person name="Lim Y.P."/>
            <person name="Ludwig-Muller J."/>
            <person name="Dixelius C."/>
        </authorList>
    </citation>
    <scope>NUCLEOTIDE SEQUENCE</scope>
    <source>
        <tissue evidence="4">Potato root galls</tissue>
    </source>
</reference>
<dbReference type="EMBL" id="HACM01008598">
    <property type="protein sequence ID" value="CRZ09040.1"/>
    <property type="molecule type" value="Transcribed_RNA"/>
</dbReference>
<dbReference type="AlphaFoldDB" id="A0A0H5R4A6"/>
<evidence type="ECO:0000256" key="1">
    <source>
        <dbReference type="ARBA" id="ARBA00022574"/>
    </source>
</evidence>
<dbReference type="InterPro" id="IPR048720">
    <property type="entry name" value="PROPPIN"/>
</dbReference>
<dbReference type="Pfam" id="PF21032">
    <property type="entry name" value="PROPPIN"/>
    <property type="match status" value="1"/>
</dbReference>
<dbReference type="InterPro" id="IPR015943">
    <property type="entry name" value="WD40/YVTN_repeat-like_dom_sf"/>
</dbReference>
<accession>A0A0H5R4A6</accession>
<dbReference type="PANTHER" id="PTHR11227">
    <property type="entry name" value="WD-REPEAT PROTEIN INTERACTING WITH PHOSPHOINOSIDES WIPI -RELATED"/>
    <property type="match status" value="1"/>
</dbReference>
<keyword evidence="1" id="KW-0853">WD repeat</keyword>
<dbReference type="Gene3D" id="2.130.10.10">
    <property type="entry name" value="YVTN repeat-like/Quinoprotein amine dehydrogenase"/>
    <property type="match status" value="1"/>
</dbReference>
<sequence>MSDPVIFVGFTPESSRLMIGRSDSVAIYGLDPFEVIVEQNSCGASHLAQLNETSLVACVGTGSDPAFSPRVLRLINVTTNAIAAEISFRSTILFINFIPNLFVILLENILYVFDIQSLSAIFSQDISKNRTGLCAVTQKHCAQHLIAYPHNETSVLLFDVVNLKTVNVFKVHRCRISAMAFSSAGSELATASLRGTVIRIWDVKDGRLLHEFRRGISPVKIMSLSFSHDDAFLASTSDTNTVHIYAINASPEPTSTSAISSYYPKSLTAPSLSRSDYQLRLKANTPSLKRNRCIGQWHASTTKLFIVTSYCGDANLLVLTFDFWNGAFHLIAEDSLTPAESEFVDAVAITRDAEEPTQGTSVDWAEIDMATAETISSARITNSQNDRRQMN</sequence>
<evidence type="ECO:0000256" key="3">
    <source>
        <dbReference type="ARBA" id="ARBA00025740"/>
    </source>
</evidence>
<organism evidence="4">
    <name type="scientific">Spongospora subterranea</name>
    <dbReference type="NCBI Taxonomy" id="70186"/>
    <lineage>
        <taxon>Eukaryota</taxon>
        <taxon>Sar</taxon>
        <taxon>Rhizaria</taxon>
        <taxon>Endomyxa</taxon>
        <taxon>Phytomyxea</taxon>
        <taxon>Plasmodiophorida</taxon>
        <taxon>Plasmodiophoridae</taxon>
        <taxon>Spongospora</taxon>
    </lineage>
</organism>
<evidence type="ECO:0000256" key="2">
    <source>
        <dbReference type="ARBA" id="ARBA00022737"/>
    </source>
</evidence>
<dbReference type="InterPro" id="IPR036322">
    <property type="entry name" value="WD40_repeat_dom_sf"/>
</dbReference>